<accession>A0A1H7H1U1</accession>
<gene>
    <name evidence="1" type="ORF">SAMN05216262_101374</name>
</gene>
<sequence>MNKSTSRIQQVYQQLHDWLEDTQAHEIRSVVELIEQAKAYAVAAEQIPAQKLQQFMANLKYDLSDFYQQYQADIKHSLYLEVLNESLWASLSQITDRSQVEWSELMDDFQHQDGYHVGDYVGFGQLQCQNCQHNISYYHASVVAECIACGGKDFYRLSLTP</sequence>
<dbReference type="EMBL" id="FOBI01000001">
    <property type="protein sequence ID" value="SEK44386.1"/>
    <property type="molecule type" value="Genomic_DNA"/>
</dbReference>
<dbReference type="STRING" id="641665.GCA_002104455_00331"/>
<name>A0A1H7H1U1_9GAMM</name>
<evidence type="ECO:0000313" key="2">
    <source>
        <dbReference type="Proteomes" id="UP000199297"/>
    </source>
</evidence>
<protein>
    <submittedName>
        <fullName evidence="1">Zinc-ribbon containing domain-containing protein</fullName>
    </submittedName>
</protein>
<dbReference type="InterPro" id="IPR009912">
    <property type="entry name" value="DUF1451"/>
</dbReference>
<dbReference type="AlphaFoldDB" id="A0A1H7H1U1"/>
<evidence type="ECO:0000313" key="1">
    <source>
        <dbReference type="EMBL" id="SEK44386.1"/>
    </source>
</evidence>
<proteinExistence type="predicted"/>
<dbReference type="Proteomes" id="UP000199297">
    <property type="component" value="Unassembled WGS sequence"/>
</dbReference>
<keyword evidence="2" id="KW-1185">Reference proteome</keyword>
<dbReference type="Pfam" id="PF07295">
    <property type="entry name" value="DUF1451"/>
    <property type="match status" value="1"/>
</dbReference>
<dbReference type="OrthoDB" id="3174978at2"/>
<reference evidence="2" key="1">
    <citation type="submission" date="2016-10" db="EMBL/GenBank/DDBJ databases">
        <authorList>
            <person name="Varghese N."/>
            <person name="Submissions S."/>
        </authorList>
    </citation>
    <scope>NUCLEOTIDE SEQUENCE [LARGE SCALE GENOMIC DNA]</scope>
    <source>
        <strain evidence="2">CGMCC 1.9127</strain>
    </source>
</reference>
<organism evidence="1 2">
    <name type="scientific">Colwellia chukchiensis</name>
    <dbReference type="NCBI Taxonomy" id="641665"/>
    <lineage>
        <taxon>Bacteria</taxon>
        <taxon>Pseudomonadati</taxon>
        <taxon>Pseudomonadota</taxon>
        <taxon>Gammaproteobacteria</taxon>
        <taxon>Alteromonadales</taxon>
        <taxon>Colwelliaceae</taxon>
        <taxon>Colwellia</taxon>
    </lineage>
</organism>
<dbReference type="RefSeq" id="WP_085282592.1">
    <property type="nucleotide sequence ID" value="NZ_FOBI01000001.1"/>
</dbReference>